<evidence type="ECO:0000259" key="2">
    <source>
        <dbReference type="SMART" id="SM00382"/>
    </source>
</evidence>
<evidence type="ECO:0000313" key="4">
    <source>
        <dbReference type="Proteomes" id="UP000619743"/>
    </source>
</evidence>
<dbReference type="InterPro" id="IPR020568">
    <property type="entry name" value="Ribosomal_Su5_D2-typ_SF"/>
</dbReference>
<dbReference type="Pfam" id="PF13335">
    <property type="entry name" value="Mg_chelatase_C"/>
    <property type="match status" value="1"/>
</dbReference>
<evidence type="ECO:0000256" key="1">
    <source>
        <dbReference type="ARBA" id="ARBA00006354"/>
    </source>
</evidence>
<dbReference type="AlphaFoldDB" id="A0A8J2XKW6"/>
<dbReference type="RefSeq" id="WP_087504382.1">
    <property type="nucleotide sequence ID" value="NZ_BMDX01000001.1"/>
</dbReference>
<dbReference type="InterPro" id="IPR045006">
    <property type="entry name" value="CHLI-like"/>
</dbReference>
<comment type="caution">
    <text evidence="3">The sequence shown here is derived from an EMBL/GenBank/DDBJ whole genome shotgun (WGS) entry which is preliminary data.</text>
</comment>
<dbReference type="Gene3D" id="3.30.230.10">
    <property type="match status" value="1"/>
</dbReference>
<comment type="similarity">
    <text evidence="1">Belongs to the Mg-chelatase subunits D/I family. ComM subfamily.</text>
</comment>
<dbReference type="OrthoDB" id="9813147at2"/>
<protein>
    <submittedName>
        <fullName evidence="3">ATP-dependent protease</fullName>
    </submittedName>
</protein>
<evidence type="ECO:0000313" key="3">
    <source>
        <dbReference type="EMBL" id="GGA64753.1"/>
    </source>
</evidence>
<dbReference type="GO" id="GO:0008233">
    <property type="term" value="F:peptidase activity"/>
    <property type="evidence" value="ECO:0007669"/>
    <property type="project" value="UniProtKB-KW"/>
</dbReference>
<feature type="domain" description="AAA+ ATPase" evidence="2">
    <location>
        <begin position="210"/>
        <end position="392"/>
    </location>
</feature>
<dbReference type="NCBIfam" id="NF007365">
    <property type="entry name" value="PRK09862.1"/>
    <property type="match status" value="1"/>
</dbReference>
<dbReference type="InterPro" id="IPR014721">
    <property type="entry name" value="Ribsml_uS5_D2-typ_fold_subgr"/>
</dbReference>
<proteinExistence type="inferred from homology"/>
<dbReference type="InterPro" id="IPR025158">
    <property type="entry name" value="Mg_chelat-rel_C"/>
</dbReference>
<dbReference type="InterPro" id="IPR027417">
    <property type="entry name" value="P-loop_NTPase"/>
</dbReference>
<dbReference type="NCBIfam" id="TIGR00368">
    <property type="entry name" value="YifB family Mg chelatase-like AAA ATPase"/>
    <property type="match status" value="1"/>
</dbReference>
<keyword evidence="3" id="KW-0378">Hydrolase</keyword>
<dbReference type="EMBL" id="BMDX01000001">
    <property type="protein sequence ID" value="GGA64753.1"/>
    <property type="molecule type" value="Genomic_DNA"/>
</dbReference>
<dbReference type="Pfam" id="PF01078">
    <property type="entry name" value="Mg_chelatase"/>
    <property type="match status" value="1"/>
</dbReference>
<dbReference type="SUPFAM" id="SSF52540">
    <property type="entry name" value="P-loop containing nucleoside triphosphate hydrolases"/>
    <property type="match status" value="1"/>
</dbReference>
<sequence length="506" mass="55179">MNLALIHSRAVIGMDAPLVTVEVHLSLGLPAFSIVGLPEASVKEAKERVRCALINAGFDWPARRITVNLAPADLPKEGGRFDLPIAIGILAASEQCQSDKLANIELAGELALSGEIRPVHGIIPMVVSSQQANRQLLLPEQNGAEAALVEANHCLTANHLLAVTAWLNDQQPLPIAENNQADCNAPEHPDLQDVIGQQQAKRALMIAAAGRHHLLFYGPPGTGKTMLASRLPGILPTMDDSEALESAAVYSISHQGFQASNWRQRPFRAPHHSSSAVALVGGGSHPRPGEISLAHRGVLFLDELPEFSRHVLDMLRQPLESGQITISRAARQLDFPAQFQLIAAMNPSPCGNWGNPNVACRSTPDEIRRYLNRLSGPLLDRFDMSLEVPAQPDQGLYQQVPDGPHSANVKQIVEQCYQHQLDRQGCANGHLHGRVLQQHCQLNPDNSRLLQQIIEQFGLSARAQQRILKVARTLADLSESDTIESNHISEAIGYRAIDRLMQQLAT</sequence>
<dbReference type="InterPro" id="IPR003593">
    <property type="entry name" value="AAA+_ATPase"/>
</dbReference>
<dbReference type="CDD" id="cd00009">
    <property type="entry name" value="AAA"/>
    <property type="match status" value="1"/>
</dbReference>
<keyword evidence="4" id="KW-1185">Reference proteome</keyword>
<accession>A0A8J2XKW6</accession>
<keyword evidence="3" id="KW-0645">Protease</keyword>
<reference evidence="4" key="1">
    <citation type="journal article" date="2019" name="Int. J. Syst. Evol. Microbiol.">
        <title>The Global Catalogue of Microorganisms (GCM) 10K type strain sequencing project: providing services to taxonomists for standard genome sequencing and annotation.</title>
        <authorList>
            <consortium name="The Broad Institute Genomics Platform"/>
            <consortium name="The Broad Institute Genome Sequencing Center for Infectious Disease"/>
            <person name="Wu L."/>
            <person name="Ma J."/>
        </authorList>
    </citation>
    <scope>NUCLEOTIDE SEQUENCE [LARGE SCALE GENOMIC DNA]</scope>
    <source>
        <strain evidence="4">CGMCC 1.10130</strain>
    </source>
</reference>
<dbReference type="Pfam" id="PF13541">
    <property type="entry name" value="ChlI"/>
    <property type="match status" value="1"/>
</dbReference>
<dbReference type="InterPro" id="IPR000523">
    <property type="entry name" value="Mg_chelatse_chII-like_cat_dom"/>
</dbReference>
<dbReference type="Gene3D" id="3.40.50.300">
    <property type="entry name" value="P-loop containing nucleotide triphosphate hydrolases"/>
    <property type="match status" value="1"/>
</dbReference>
<dbReference type="Proteomes" id="UP000619743">
    <property type="component" value="Unassembled WGS sequence"/>
</dbReference>
<dbReference type="GO" id="GO:0005524">
    <property type="term" value="F:ATP binding"/>
    <property type="evidence" value="ECO:0007669"/>
    <property type="project" value="InterPro"/>
</dbReference>
<organism evidence="3 4">
    <name type="scientific">Neiella marina</name>
    <dbReference type="NCBI Taxonomy" id="508461"/>
    <lineage>
        <taxon>Bacteria</taxon>
        <taxon>Pseudomonadati</taxon>
        <taxon>Pseudomonadota</taxon>
        <taxon>Gammaproteobacteria</taxon>
        <taxon>Alteromonadales</taxon>
        <taxon>Echinimonadaceae</taxon>
        <taxon>Neiella</taxon>
    </lineage>
</organism>
<dbReference type="PANTHER" id="PTHR32039:SF7">
    <property type="entry name" value="COMPETENCE PROTEIN COMM"/>
    <property type="match status" value="1"/>
</dbReference>
<dbReference type="SUPFAM" id="SSF54211">
    <property type="entry name" value="Ribosomal protein S5 domain 2-like"/>
    <property type="match status" value="1"/>
</dbReference>
<dbReference type="SMART" id="SM00382">
    <property type="entry name" value="AAA"/>
    <property type="match status" value="1"/>
</dbReference>
<gene>
    <name evidence="3" type="ORF">GCM10011369_02640</name>
</gene>
<name>A0A8J2XKW6_9GAMM</name>
<dbReference type="InterPro" id="IPR004482">
    <property type="entry name" value="Mg_chelat-rel"/>
</dbReference>
<dbReference type="PANTHER" id="PTHR32039">
    <property type="entry name" value="MAGNESIUM-CHELATASE SUBUNIT CHLI"/>
    <property type="match status" value="1"/>
</dbReference>
<dbReference type="GO" id="GO:0006508">
    <property type="term" value="P:proteolysis"/>
    <property type="evidence" value="ECO:0007669"/>
    <property type="project" value="UniProtKB-KW"/>
</dbReference>